<dbReference type="EMBL" id="SIHI01000001">
    <property type="protein sequence ID" value="TWT57254.1"/>
    <property type="molecule type" value="Genomic_DNA"/>
</dbReference>
<organism evidence="2 3">
    <name type="scientific">Thalassoglobus neptunius</name>
    <dbReference type="NCBI Taxonomy" id="1938619"/>
    <lineage>
        <taxon>Bacteria</taxon>
        <taxon>Pseudomonadati</taxon>
        <taxon>Planctomycetota</taxon>
        <taxon>Planctomycetia</taxon>
        <taxon>Planctomycetales</taxon>
        <taxon>Planctomycetaceae</taxon>
        <taxon>Thalassoglobus</taxon>
    </lineage>
</organism>
<dbReference type="AlphaFoldDB" id="A0A5C5X298"/>
<proteinExistence type="predicted"/>
<keyword evidence="3" id="KW-1185">Reference proteome</keyword>
<feature type="compositionally biased region" description="Basic and acidic residues" evidence="1">
    <location>
        <begin position="134"/>
        <end position="143"/>
    </location>
</feature>
<reference evidence="2 3" key="1">
    <citation type="submission" date="2019-02" db="EMBL/GenBank/DDBJ databases">
        <title>Deep-cultivation of Planctomycetes and their phenomic and genomic characterization uncovers novel biology.</title>
        <authorList>
            <person name="Wiegand S."/>
            <person name="Jogler M."/>
            <person name="Boedeker C."/>
            <person name="Pinto D."/>
            <person name="Vollmers J."/>
            <person name="Rivas-Marin E."/>
            <person name="Kohn T."/>
            <person name="Peeters S.H."/>
            <person name="Heuer A."/>
            <person name="Rast P."/>
            <person name="Oberbeckmann S."/>
            <person name="Bunk B."/>
            <person name="Jeske O."/>
            <person name="Meyerdierks A."/>
            <person name="Storesund J.E."/>
            <person name="Kallscheuer N."/>
            <person name="Luecker S."/>
            <person name="Lage O.M."/>
            <person name="Pohl T."/>
            <person name="Merkel B.J."/>
            <person name="Hornburger P."/>
            <person name="Mueller R.-W."/>
            <person name="Bruemmer F."/>
            <person name="Labrenz M."/>
            <person name="Spormann A.M."/>
            <person name="Op Den Camp H."/>
            <person name="Overmann J."/>
            <person name="Amann R."/>
            <person name="Jetten M.S.M."/>
            <person name="Mascher T."/>
            <person name="Medema M.H."/>
            <person name="Devos D.P."/>
            <person name="Kaster A.-K."/>
            <person name="Ovreas L."/>
            <person name="Rohde M."/>
            <person name="Galperin M.Y."/>
            <person name="Jogler C."/>
        </authorList>
    </citation>
    <scope>NUCLEOTIDE SEQUENCE [LARGE SCALE GENOMIC DNA]</scope>
    <source>
        <strain evidence="2 3">KOR42</strain>
    </source>
</reference>
<feature type="region of interest" description="Disordered" evidence="1">
    <location>
        <begin position="124"/>
        <end position="143"/>
    </location>
</feature>
<evidence type="ECO:0000313" key="3">
    <source>
        <dbReference type="Proteomes" id="UP000317243"/>
    </source>
</evidence>
<gene>
    <name evidence="2" type="ORF">KOR42_06120</name>
</gene>
<dbReference type="Proteomes" id="UP000317243">
    <property type="component" value="Unassembled WGS sequence"/>
</dbReference>
<evidence type="ECO:0000256" key="1">
    <source>
        <dbReference type="SAM" id="MobiDB-lite"/>
    </source>
</evidence>
<evidence type="ECO:0000313" key="2">
    <source>
        <dbReference type="EMBL" id="TWT57254.1"/>
    </source>
</evidence>
<accession>A0A5C5X298</accession>
<protein>
    <submittedName>
        <fullName evidence="2">Uncharacterized protein</fullName>
    </submittedName>
</protein>
<comment type="caution">
    <text evidence="2">The sequence shown here is derived from an EMBL/GenBank/DDBJ whole genome shotgun (WGS) entry which is preliminary data.</text>
</comment>
<dbReference type="RefSeq" id="WP_146507110.1">
    <property type="nucleotide sequence ID" value="NZ_SIHI01000001.1"/>
</dbReference>
<sequence length="143" mass="16473">MKARYIREAKAINPLYDVREHRRAKAEGRDYDVDQLITIPIGFEEEGPQCWAHCCPGYKGEPPVCEPADDECRARVQKWMEVERPMQLDRIRQAAHPANLKKMKPKEQQHILDLCRVYGLEMPSASDPVVTPKPEPRPEPAKS</sequence>
<name>A0A5C5X298_9PLAN</name>